<dbReference type="PANTHER" id="PTHR43401:SF2">
    <property type="entry name" value="L-THREONINE 3-DEHYDROGENASE"/>
    <property type="match status" value="1"/>
</dbReference>
<evidence type="ECO:0000313" key="6">
    <source>
        <dbReference type="Proteomes" id="UP000320876"/>
    </source>
</evidence>
<dbReference type="AlphaFoldDB" id="A0A542DRJ9"/>
<dbReference type="InterPro" id="IPR036291">
    <property type="entry name" value="NAD(P)-bd_dom_sf"/>
</dbReference>
<dbReference type="Gene3D" id="3.90.180.10">
    <property type="entry name" value="Medium-chain alcohol dehydrogenases, catalytic domain"/>
    <property type="match status" value="1"/>
</dbReference>
<dbReference type="PANTHER" id="PTHR43401">
    <property type="entry name" value="L-THREONINE 3-DEHYDROGENASE"/>
    <property type="match status" value="1"/>
</dbReference>
<reference evidence="5 6" key="1">
    <citation type="submission" date="2019-06" db="EMBL/GenBank/DDBJ databases">
        <title>Sequencing the genomes of 1000 actinobacteria strains.</title>
        <authorList>
            <person name="Klenk H.-P."/>
        </authorList>
    </citation>
    <scope>NUCLEOTIDE SEQUENCE [LARGE SCALE GENOMIC DNA]</scope>
    <source>
        <strain evidence="5 6">DSM 45679</strain>
    </source>
</reference>
<comment type="cofactor">
    <cofactor evidence="1">
        <name>Zn(2+)</name>
        <dbReference type="ChEBI" id="CHEBI:29105"/>
    </cofactor>
</comment>
<dbReference type="SUPFAM" id="SSF51735">
    <property type="entry name" value="NAD(P)-binding Rossmann-fold domains"/>
    <property type="match status" value="1"/>
</dbReference>
<dbReference type="Pfam" id="PF08240">
    <property type="entry name" value="ADH_N"/>
    <property type="match status" value="1"/>
</dbReference>
<sequence>MYTEDPATGASTMRALVVTGPAEHGLERVPCPRPGPDQALVAVTHVALCGTDLRLLRGTLHDAEYPVVPGHEWAGVVRAAPGRPELVGQPVVGHNFLPCGGCQWCERGAQNLCLALDEVGFSLPGAFAEAFCLPAENLRPLPEGLSGAEGCLVEPLCVAIHAVERAGELTGRTVGVLGAGAVGLLVAQLAVAGGAKSVTVADPSAHRRTIAADLGLGVRPDLQAWHEDPQDVVFDATGVAAVFPDGLVATQQGGTYVLVGYSGEDRTPFEPSAVMLRELTVVGSLSGVGMIDRALRAVADGSVRLGPLLSEALPLSEYRSVLDIPAERAPLRNIFFVDQDSSRGEGTA</sequence>
<dbReference type="Pfam" id="PF00107">
    <property type="entry name" value="ADH_zinc_N"/>
    <property type="match status" value="1"/>
</dbReference>
<dbReference type="InterPro" id="IPR013154">
    <property type="entry name" value="ADH-like_N"/>
</dbReference>
<accession>A0A542DRJ9</accession>
<dbReference type="SUPFAM" id="SSF50129">
    <property type="entry name" value="GroES-like"/>
    <property type="match status" value="1"/>
</dbReference>
<protein>
    <submittedName>
        <fullName evidence="5">2-desacetyl-2-hydroxyethyl bacteriochlorophyllide A dehydrogenase</fullName>
    </submittedName>
</protein>
<organism evidence="5 6">
    <name type="scientific">Amycolatopsis cihanbeyliensis</name>
    <dbReference type="NCBI Taxonomy" id="1128664"/>
    <lineage>
        <taxon>Bacteria</taxon>
        <taxon>Bacillati</taxon>
        <taxon>Actinomycetota</taxon>
        <taxon>Actinomycetes</taxon>
        <taxon>Pseudonocardiales</taxon>
        <taxon>Pseudonocardiaceae</taxon>
        <taxon>Amycolatopsis</taxon>
    </lineage>
</organism>
<evidence type="ECO:0000259" key="4">
    <source>
        <dbReference type="Pfam" id="PF08240"/>
    </source>
</evidence>
<dbReference type="EMBL" id="VFML01000001">
    <property type="protein sequence ID" value="TQJ05738.1"/>
    <property type="molecule type" value="Genomic_DNA"/>
</dbReference>
<feature type="domain" description="Alcohol dehydrogenase-like N-terminal" evidence="4">
    <location>
        <begin position="35"/>
        <end position="143"/>
    </location>
</feature>
<dbReference type="InterPro" id="IPR011032">
    <property type="entry name" value="GroES-like_sf"/>
</dbReference>
<dbReference type="InterPro" id="IPR013149">
    <property type="entry name" value="ADH-like_C"/>
</dbReference>
<dbReference type="Proteomes" id="UP000320876">
    <property type="component" value="Unassembled WGS sequence"/>
</dbReference>
<dbReference type="GO" id="GO:0016491">
    <property type="term" value="F:oxidoreductase activity"/>
    <property type="evidence" value="ECO:0007669"/>
    <property type="project" value="UniProtKB-KW"/>
</dbReference>
<evidence type="ECO:0000256" key="1">
    <source>
        <dbReference type="ARBA" id="ARBA00001947"/>
    </source>
</evidence>
<proteinExistence type="predicted"/>
<comment type="caution">
    <text evidence="5">The sequence shown here is derived from an EMBL/GenBank/DDBJ whole genome shotgun (WGS) entry which is preliminary data.</text>
</comment>
<dbReference type="Gene3D" id="3.40.50.720">
    <property type="entry name" value="NAD(P)-binding Rossmann-like Domain"/>
    <property type="match status" value="1"/>
</dbReference>
<evidence type="ECO:0000256" key="2">
    <source>
        <dbReference type="ARBA" id="ARBA00023002"/>
    </source>
</evidence>
<dbReference type="RefSeq" id="WP_246076760.1">
    <property type="nucleotide sequence ID" value="NZ_VFML01000001.1"/>
</dbReference>
<gene>
    <name evidence="5" type="ORF">FB471_5575</name>
</gene>
<evidence type="ECO:0000313" key="5">
    <source>
        <dbReference type="EMBL" id="TQJ05738.1"/>
    </source>
</evidence>
<evidence type="ECO:0000259" key="3">
    <source>
        <dbReference type="Pfam" id="PF00107"/>
    </source>
</evidence>
<keyword evidence="6" id="KW-1185">Reference proteome</keyword>
<name>A0A542DRJ9_AMYCI</name>
<dbReference type="InterPro" id="IPR050129">
    <property type="entry name" value="Zn_alcohol_dh"/>
</dbReference>
<feature type="domain" description="Alcohol dehydrogenase-like C-terminal" evidence="3">
    <location>
        <begin position="181"/>
        <end position="296"/>
    </location>
</feature>
<keyword evidence="2" id="KW-0560">Oxidoreductase</keyword>